<feature type="transmembrane region" description="Helical" evidence="2">
    <location>
        <begin position="415"/>
        <end position="436"/>
    </location>
</feature>
<proteinExistence type="predicted"/>
<feature type="transmembrane region" description="Helical" evidence="2">
    <location>
        <begin position="456"/>
        <end position="474"/>
    </location>
</feature>
<dbReference type="KEGG" id="agv:OJF2_25220"/>
<feature type="compositionally biased region" description="Low complexity" evidence="1">
    <location>
        <begin position="219"/>
        <end position="232"/>
    </location>
</feature>
<accession>A0A5B9W142</accession>
<dbReference type="GO" id="GO:0046583">
    <property type="term" value="F:monoatomic cation efflux transmembrane transporter activity"/>
    <property type="evidence" value="ECO:0007669"/>
    <property type="project" value="TreeGrafter"/>
</dbReference>
<evidence type="ECO:0000256" key="1">
    <source>
        <dbReference type="SAM" id="MobiDB-lite"/>
    </source>
</evidence>
<feature type="compositionally biased region" description="Basic and acidic residues" evidence="1">
    <location>
        <begin position="1"/>
        <end position="10"/>
    </location>
</feature>
<evidence type="ECO:0000313" key="4">
    <source>
        <dbReference type="Proteomes" id="UP000324233"/>
    </source>
</evidence>
<feature type="transmembrane region" description="Helical" evidence="2">
    <location>
        <begin position="379"/>
        <end position="409"/>
    </location>
</feature>
<sequence>MKRRTPDKTAPRGPARAGRRAGRRSLLLGLLWLLVTPEVASPHDIPNERIDRSIQATVRPGRLEIDYEVSLTELTLTQDLRRLIGSLPGGEREEWLKRYGEVTGPLNAKGFIVECAGSELSLSFVRYRLVVEEHPRYTFHLEADLPSDGPLAVQDTNYASSEGTSRLAIRGGDGVRIEGDALAPDVEDIPIRPVWQLDDEQERRTRRVAVTVRFPEASSPAAGAASAPAVPSEHPTPAPASAAGPPRTGGQRLSSLLDEAASASWLGLLAAAAALGAVHAIQPGHGKTLVSAVALGPGSSWIRPALLAVVTTAAHTGSVLLIAAGLWWTGASQVAGLHEVLAQVAGFAIAAAGFYRLGRQLGGRPGHDHGEPVAASPKPSLVGLIGLGLAGGLVPCWDAVGLLVLAAAIGRLGTGIVLVLAFGSGMAAVLVTVGLVAARLRSAIVESPRARRWEGALATASGLILAGIGLFLFLG</sequence>
<dbReference type="GO" id="GO:0015099">
    <property type="term" value="F:nickel cation transmembrane transporter activity"/>
    <property type="evidence" value="ECO:0007669"/>
    <property type="project" value="TreeGrafter"/>
</dbReference>
<dbReference type="PANTHER" id="PTHR40659">
    <property type="entry name" value="NICKEL/COBALT EFFLUX SYSTEM RCNA"/>
    <property type="match status" value="1"/>
</dbReference>
<keyword evidence="2" id="KW-1133">Transmembrane helix</keyword>
<dbReference type="PANTHER" id="PTHR40659:SF1">
    <property type="entry name" value="NICKEL_COBALT EFFLUX SYSTEM RCNA"/>
    <property type="match status" value="1"/>
</dbReference>
<dbReference type="GO" id="GO:0006824">
    <property type="term" value="P:cobalt ion transport"/>
    <property type="evidence" value="ECO:0007669"/>
    <property type="project" value="UniProtKB-KW"/>
</dbReference>
<dbReference type="InterPro" id="IPR051224">
    <property type="entry name" value="NiCoT_RcnA"/>
</dbReference>
<keyword evidence="2" id="KW-0812">Transmembrane</keyword>
<name>A0A5B9W142_9BACT</name>
<organism evidence="3 4">
    <name type="scientific">Aquisphaera giovannonii</name>
    <dbReference type="NCBI Taxonomy" id="406548"/>
    <lineage>
        <taxon>Bacteria</taxon>
        <taxon>Pseudomonadati</taxon>
        <taxon>Planctomycetota</taxon>
        <taxon>Planctomycetia</taxon>
        <taxon>Isosphaerales</taxon>
        <taxon>Isosphaeraceae</taxon>
        <taxon>Aquisphaera</taxon>
    </lineage>
</organism>
<feature type="region of interest" description="Disordered" evidence="1">
    <location>
        <begin position="1"/>
        <end position="20"/>
    </location>
</feature>
<dbReference type="AlphaFoldDB" id="A0A5B9W142"/>
<dbReference type="EMBL" id="CP042997">
    <property type="protein sequence ID" value="QEH33989.1"/>
    <property type="molecule type" value="Genomic_DNA"/>
</dbReference>
<gene>
    <name evidence="3" type="ORF">OJF2_25220</name>
</gene>
<evidence type="ECO:0000256" key="2">
    <source>
        <dbReference type="SAM" id="Phobius"/>
    </source>
</evidence>
<keyword evidence="4" id="KW-1185">Reference proteome</keyword>
<dbReference type="RefSeq" id="WP_148593977.1">
    <property type="nucleotide sequence ID" value="NZ_CP042997.1"/>
</dbReference>
<feature type="region of interest" description="Disordered" evidence="1">
    <location>
        <begin position="219"/>
        <end position="252"/>
    </location>
</feature>
<feature type="transmembrane region" description="Helical" evidence="2">
    <location>
        <begin position="340"/>
        <end position="358"/>
    </location>
</feature>
<protein>
    <submittedName>
        <fullName evidence="3">Nickel/cobalt efflux protein RcnA</fullName>
    </submittedName>
</protein>
<dbReference type="Proteomes" id="UP000324233">
    <property type="component" value="Chromosome"/>
</dbReference>
<dbReference type="OrthoDB" id="273426at2"/>
<dbReference type="GO" id="GO:0032025">
    <property type="term" value="P:response to cobalt ion"/>
    <property type="evidence" value="ECO:0007669"/>
    <property type="project" value="TreeGrafter"/>
</dbReference>
<reference evidence="3 4" key="1">
    <citation type="submission" date="2019-08" db="EMBL/GenBank/DDBJ databases">
        <title>Deep-cultivation of Planctomycetes and their phenomic and genomic characterization uncovers novel biology.</title>
        <authorList>
            <person name="Wiegand S."/>
            <person name="Jogler M."/>
            <person name="Boedeker C."/>
            <person name="Pinto D."/>
            <person name="Vollmers J."/>
            <person name="Rivas-Marin E."/>
            <person name="Kohn T."/>
            <person name="Peeters S.H."/>
            <person name="Heuer A."/>
            <person name="Rast P."/>
            <person name="Oberbeckmann S."/>
            <person name="Bunk B."/>
            <person name="Jeske O."/>
            <person name="Meyerdierks A."/>
            <person name="Storesund J.E."/>
            <person name="Kallscheuer N."/>
            <person name="Luecker S."/>
            <person name="Lage O.M."/>
            <person name="Pohl T."/>
            <person name="Merkel B.J."/>
            <person name="Hornburger P."/>
            <person name="Mueller R.-W."/>
            <person name="Bruemmer F."/>
            <person name="Labrenz M."/>
            <person name="Spormann A.M."/>
            <person name="Op den Camp H."/>
            <person name="Overmann J."/>
            <person name="Amann R."/>
            <person name="Jetten M.S.M."/>
            <person name="Mascher T."/>
            <person name="Medema M.H."/>
            <person name="Devos D.P."/>
            <person name="Kaster A.-K."/>
            <person name="Ovreas L."/>
            <person name="Rohde M."/>
            <person name="Galperin M.Y."/>
            <person name="Jogler C."/>
        </authorList>
    </citation>
    <scope>NUCLEOTIDE SEQUENCE [LARGE SCALE GENOMIC DNA]</scope>
    <source>
        <strain evidence="3 4">OJF2</strain>
    </source>
</reference>
<keyword evidence="2" id="KW-0472">Membrane</keyword>
<dbReference type="GO" id="GO:0005886">
    <property type="term" value="C:plasma membrane"/>
    <property type="evidence" value="ECO:0007669"/>
    <property type="project" value="UniProtKB-SubCell"/>
</dbReference>
<feature type="transmembrane region" description="Helical" evidence="2">
    <location>
        <begin position="305"/>
        <end position="328"/>
    </location>
</feature>
<feature type="transmembrane region" description="Helical" evidence="2">
    <location>
        <begin position="262"/>
        <end position="281"/>
    </location>
</feature>
<evidence type="ECO:0000313" key="3">
    <source>
        <dbReference type="EMBL" id="QEH33989.1"/>
    </source>
</evidence>
<dbReference type="GO" id="GO:0010045">
    <property type="term" value="P:response to nickel cation"/>
    <property type="evidence" value="ECO:0007669"/>
    <property type="project" value="TreeGrafter"/>
</dbReference>